<dbReference type="Proteomes" id="UP001516400">
    <property type="component" value="Unassembled WGS sequence"/>
</dbReference>
<evidence type="ECO:0000256" key="1">
    <source>
        <dbReference type="ARBA" id="ARBA00004141"/>
    </source>
</evidence>
<evidence type="ECO:0000256" key="9">
    <source>
        <dbReference type="ARBA" id="ARBA00023136"/>
    </source>
</evidence>
<dbReference type="PRINTS" id="PR01078">
    <property type="entry name" value="AMINACHANNEL"/>
</dbReference>
<protein>
    <submittedName>
        <fullName evidence="14">Uncharacterized protein</fullName>
    </submittedName>
</protein>
<feature type="transmembrane region" description="Helical" evidence="13">
    <location>
        <begin position="67"/>
        <end position="89"/>
    </location>
</feature>
<gene>
    <name evidence="14" type="ORF">HHI36_015345</name>
</gene>
<keyword evidence="10 12" id="KW-0739">Sodium transport</keyword>
<proteinExistence type="inferred from homology"/>
<dbReference type="PANTHER" id="PTHR11690:SF288">
    <property type="entry name" value="AMILORIDE-SENSITIVE NA+ CHANNEL-RELATED"/>
    <property type="match status" value="1"/>
</dbReference>
<keyword evidence="9 13" id="KW-0472">Membrane</keyword>
<evidence type="ECO:0000313" key="15">
    <source>
        <dbReference type="Proteomes" id="UP001516400"/>
    </source>
</evidence>
<evidence type="ECO:0000313" key="14">
    <source>
        <dbReference type="EMBL" id="KAL3273918.1"/>
    </source>
</evidence>
<evidence type="ECO:0000256" key="7">
    <source>
        <dbReference type="ARBA" id="ARBA00023053"/>
    </source>
</evidence>
<comment type="subcellular location">
    <subcellularLocation>
        <location evidence="1">Membrane</location>
        <topology evidence="1">Multi-pass membrane protein</topology>
    </subcellularLocation>
</comment>
<evidence type="ECO:0000256" key="8">
    <source>
        <dbReference type="ARBA" id="ARBA00023065"/>
    </source>
</evidence>
<dbReference type="PANTHER" id="PTHR11690">
    <property type="entry name" value="AMILORIDE-SENSITIVE SODIUM CHANNEL-RELATED"/>
    <property type="match status" value="1"/>
</dbReference>
<keyword evidence="11 12" id="KW-0407">Ion channel</keyword>
<evidence type="ECO:0000256" key="2">
    <source>
        <dbReference type="ARBA" id="ARBA00007193"/>
    </source>
</evidence>
<keyword evidence="4 12" id="KW-0894">Sodium channel</keyword>
<evidence type="ECO:0000256" key="3">
    <source>
        <dbReference type="ARBA" id="ARBA00022448"/>
    </source>
</evidence>
<name>A0ABD2N5F3_9CUCU</name>
<evidence type="ECO:0000256" key="12">
    <source>
        <dbReference type="RuleBase" id="RU000679"/>
    </source>
</evidence>
<evidence type="ECO:0000256" key="11">
    <source>
        <dbReference type="ARBA" id="ARBA00023303"/>
    </source>
</evidence>
<dbReference type="Gene3D" id="2.60.470.10">
    <property type="entry name" value="Acid-sensing ion channels like domains"/>
    <property type="match status" value="1"/>
</dbReference>
<dbReference type="Gene3D" id="1.10.287.770">
    <property type="entry name" value="YojJ-like"/>
    <property type="match status" value="1"/>
</dbReference>
<dbReference type="Pfam" id="PF00858">
    <property type="entry name" value="ASC"/>
    <property type="match status" value="1"/>
</dbReference>
<reference evidence="14 15" key="1">
    <citation type="journal article" date="2021" name="BMC Biol.">
        <title>Horizontally acquired antibacterial genes associated with adaptive radiation of ladybird beetles.</title>
        <authorList>
            <person name="Li H.S."/>
            <person name="Tang X.F."/>
            <person name="Huang Y.H."/>
            <person name="Xu Z.Y."/>
            <person name="Chen M.L."/>
            <person name="Du X.Y."/>
            <person name="Qiu B.Y."/>
            <person name="Chen P.T."/>
            <person name="Zhang W."/>
            <person name="Slipinski A."/>
            <person name="Escalona H.E."/>
            <person name="Waterhouse R.M."/>
            <person name="Zwick A."/>
            <person name="Pang H."/>
        </authorList>
    </citation>
    <scope>NUCLEOTIDE SEQUENCE [LARGE SCALE GENOMIC DNA]</scope>
    <source>
        <strain evidence="14">SYSU2018</strain>
    </source>
</reference>
<dbReference type="GO" id="GO:0005272">
    <property type="term" value="F:sodium channel activity"/>
    <property type="evidence" value="ECO:0007669"/>
    <property type="project" value="UniProtKB-KW"/>
</dbReference>
<keyword evidence="5 12" id="KW-0812">Transmembrane</keyword>
<keyword evidence="7" id="KW-0915">Sodium</keyword>
<comment type="similarity">
    <text evidence="2 12">Belongs to the amiloride-sensitive sodium channel (TC 1.A.6) family.</text>
</comment>
<comment type="caution">
    <text evidence="14">The sequence shown here is derived from an EMBL/GenBank/DDBJ whole genome shotgun (WGS) entry which is preliminary data.</text>
</comment>
<dbReference type="EMBL" id="JABFTP020000062">
    <property type="protein sequence ID" value="KAL3273918.1"/>
    <property type="molecule type" value="Genomic_DNA"/>
</dbReference>
<accession>A0ABD2N5F3</accession>
<dbReference type="InterPro" id="IPR001873">
    <property type="entry name" value="ENaC"/>
</dbReference>
<evidence type="ECO:0000256" key="5">
    <source>
        <dbReference type="ARBA" id="ARBA00022692"/>
    </source>
</evidence>
<keyword evidence="15" id="KW-1185">Reference proteome</keyword>
<dbReference type="AlphaFoldDB" id="A0ABD2N5F3"/>
<evidence type="ECO:0000256" key="4">
    <source>
        <dbReference type="ARBA" id="ARBA00022461"/>
    </source>
</evidence>
<keyword evidence="8 12" id="KW-0406">Ion transport</keyword>
<keyword evidence="3 12" id="KW-0813">Transport</keyword>
<feature type="transmembrane region" description="Helical" evidence="13">
    <location>
        <begin position="515"/>
        <end position="537"/>
    </location>
</feature>
<evidence type="ECO:0000256" key="6">
    <source>
        <dbReference type="ARBA" id="ARBA00022989"/>
    </source>
</evidence>
<dbReference type="GO" id="GO:0016020">
    <property type="term" value="C:membrane"/>
    <property type="evidence" value="ECO:0007669"/>
    <property type="project" value="UniProtKB-SubCell"/>
</dbReference>
<keyword evidence="6 13" id="KW-1133">Transmembrane helix</keyword>
<evidence type="ECO:0000256" key="10">
    <source>
        <dbReference type="ARBA" id="ARBA00023201"/>
    </source>
</evidence>
<organism evidence="14 15">
    <name type="scientific">Cryptolaemus montrouzieri</name>
    <dbReference type="NCBI Taxonomy" id="559131"/>
    <lineage>
        <taxon>Eukaryota</taxon>
        <taxon>Metazoa</taxon>
        <taxon>Ecdysozoa</taxon>
        <taxon>Arthropoda</taxon>
        <taxon>Hexapoda</taxon>
        <taxon>Insecta</taxon>
        <taxon>Pterygota</taxon>
        <taxon>Neoptera</taxon>
        <taxon>Endopterygota</taxon>
        <taxon>Coleoptera</taxon>
        <taxon>Polyphaga</taxon>
        <taxon>Cucujiformia</taxon>
        <taxon>Coccinelloidea</taxon>
        <taxon>Coccinellidae</taxon>
        <taxon>Scymninae</taxon>
        <taxon>Scymnini</taxon>
        <taxon>Cryptolaemus</taxon>
    </lineage>
</organism>
<evidence type="ECO:0000256" key="13">
    <source>
        <dbReference type="SAM" id="Phobius"/>
    </source>
</evidence>
<sequence>MEAINTDIICALSNENESLAFHNESGSAPLRKNRFRRNLKEYFREYCEVSTIQGLSYLTKDISLLEWLWWIGVLLLCIVGCTVMIYQVFEKWITTPVLVSLATKETHIYNVPFPAVTICPETKVASRCLNYTKVLSQMKQNKPISLTESQTFDYMMPLCQLSNHESKLREQEEETSRDVFQGSDSLDDYAVFLSRCKAVDLRRHAYCQWMGNDVDCQEILTPILTDEGMCYSFNMIDVRDIYTDINQMRYYREGRRNPDWSPGRGFNQEKIEDNFPRRAFLNGAKNSLIIALLTNKTDIYYSCREFALQGMRVSLHMPAKIPRPSQVFFSVGLNRLTTVSVTPSYMTTTSAIRTYNPHRRNCYFEQERKLKFFKLYNQGNCDFECWSNYTVEKCGCAQFYMPRDNQTKICSMAKRKCFERVKASYTHKIFGERLRDVKGPSDCDCLPLCTELDYKSEIATGQWRFDDPDDVAVDGYEDYYAGFYASAVKIYFKSPYFLSTEKSELYGATDFISNIGGVLGLFTGFSLFSLAEIIYFLSLRLFENYRRYGNWAGPRTE</sequence>